<comment type="caution">
    <text evidence="2">The sequence shown here is derived from an EMBL/GenBank/DDBJ whole genome shotgun (WGS) entry which is preliminary data.</text>
</comment>
<keyword evidence="3" id="KW-1185">Reference proteome</keyword>
<organism evidence="2 3">
    <name type="scientific">Corchorus olitorius</name>
    <dbReference type="NCBI Taxonomy" id="93759"/>
    <lineage>
        <taxon>Eukaryota</taxon>
        <taxon>Viridiplantae</taxon>
        <taxon>Streptophyta</taxon>
        <taxon>Embryophyta</taxon>
        <taxon>Tracheophyta</taxon>
        <taxon>Spermatophyta</taxon>
        <taxon>Magnoliopsida</taxon>
        <taxon>eudicotyledons</taxon>
        <taxon>Gunneridae</taxon>
        <taxon>Pentapetalae</taxon>
        <taxon>rosids</taxon>
        <taxon>malvids</taxon>
        <taxon>Malvales</taxon>
        <taxon>Malvaceae</taxon>
        <taxon>Grewioideae</taxon>
        <taxon>Apeibeae</taxon>
        <taxon>Corchorus</taxon>
    </lineage>
</organism>
<feature type="compositionally biased region" description="Basic and acidic residues" evidence="1">
    <location>
        <begin position="1"/>
        <end position="10"/>
    </location>
</feature>
<name>A0A1R3J7G5_9ROSI</name>
<evidence type="ECO:0000313" key="3">
    <source>
        <dbReference type="Proteomes" id="UP000187203"/>
    </source>
</evidence>
<accession>A0A1R3J7G5</accession>
<gene>
    <name evidence="2" type="ORF">COLO4_18923</name>
</gene>
<protein>
    <submittedName>
        <fullName evidence="2">Uncharacterized protein</fullName>
    </submittedName>
</protein>
<sequence>MKERGKEQLKGTRPPKPRVGFKGVGWGLPDVGAKHPF</sequence>
<dbReference type="AlphaFoldDB" id="A0A1R3J7G5"/>
<reference evidence="3" key="1">
    <citation type="submission" date="2013-09" db="EMBL/GenBank/DDBJ databases">
        <title>Corchorus olitorius genome sequencing.</title>
        <authorList>
            <person name="Alam M."/>
            <person name="Haque M.S."/>
            <person name="Islam M.S."/>
            <person name="Emdad E.M."/>
            <person name="Islam M.M."/>
            <person name="Ahmed B."/>
            <person name="Halim A."/>
            <person name="Hossen Q.M.M."/>
            <person name="Hossain M.Z."/>
            <person name="Ahmed R."/>
            <person name="Khan M.M."/>
            <person name="Islam R."/>
            <person name="Rashid M.M."/>
            <person name="Khan S.A."/>
            <person name="Rahman M.S."/>
            <person name="Alam M."/>
            <person name="Yahiya A.S."/>
            <person name="Khan M.S."/>
            <person name="Azam M.S."/>
            <person name="Haque T."/>
            <person name="Lashkar M.Z.H."/>
            <person name="Akhand A.I."/>
            <person name="Morshed G."/>
            <person name="Roy S."/>
            <person name="Uddin K.S."/>
            <person name="Rabeya T."/>
            <person name="Hossain A.S."/>
            <person name="Chowdhury A."/>
            <person name="Snigdha A.R."/>
            <person name="Mortoza M.S."/>
            <person name="Matin S.A."/>
            <person name="Hoque S.M.E."/>
            <person name="Islam M.K."/>
            <person name="Roy D.K."/>
            <person name="Haider R."/>
            <person name="Moosa M.M."/>
            <person name="Elias S.M."/>
            <person name="Hasan A.M."/>
            <person name="Jahan S."/>
            <person name="Shafiuddin M."/>
            <person name="Mahmood N."/>
            <person name="Shommy N.S."/>
        </authorList>
    </citation>
    <scope>NUCLEOTIDE SEQUENCE [LARGE SCALE GENOMIC DNA]</scope>
    <source>
        <strain evidence="3">cv. O-4</strain>
    </source>
</reference>
<dbReference type="Proteomes" id="UP000187203">
    <property type="component" value="Unassembled WGS sequence"/>
</dbReference>
<feature type="region of interest" description="Disordered" evidence="1">
    <location>
        <begin position="1"/>
        <end position="37"/>
    </location>
</feature>
<dbReference type="EMBL" id="AWUE01016525">
    <property type="protein sequence ID" value="OMO90740.1"/>
    <property type="molecule type" value="Genomic_DNA"/>
</dbReference>
<evidence type="ECO:0000313" key="2">
    <source>
        <dbReference type="EMBL" id="OMO90740.1"/>
    </source>
</evidence>
<proteinExistence type="predicted"/>
<evidence type="ECO:0000256" key="1">
    <source>
        <dbReference type="SAM" id="MobiDB-lite"/>
    </source>
</evidence>